<evidence type="ECO:0000313" key="2">
    <source>
        <dbReference type="Proteomes" id="UP000249057"/>
    </source>
</evidence>
<name>A0ACD1G3V0_9EURO</name>
<accession>A0ACD1G3V0</accession>
<keyword evidence="2" id="KW-1185">Reference proteome</keyword>
<reference evidence="1" key="1">
    <citation type="submission" date="2018-02" db="EMBL/GenBank/DDBJ databases">
        <title>The genomes of Aspergillus section Nigri reveals drivers in fungal speciation.</title>
        <authorList>
            <consortium name="DOE Joint Genome Institute"/>
            <person name="Vesth T.C."/>
            <person name="Nybo J."/>
            <person name="Theobald S."/>
            <person name="Brandl J."/>
            <person name="Frisvad J.C."/>
            <person name="Nielsen K.F."/>
            <person name="Lyhne E.K."/>
            <person name="Kogle M.E."/>
            <person name="Kuo A."/>
            <person name="Riley R."/>
            <person name="Clum A."/>
            <person name="Nolan M."/>
            <person name="Lipzen A."/>
            <person name="Salamov A."/>
            <person name="Henrissat B."/>
            <person name="Wiebenga A."/>
            <person name="De vries R.P."/>
            <person name="Grigoriev I.V."/>
            <person name="Mortensen U.H."/>
            <person name="Andersen M.R."/>
            <person name="Baker S.E."/>
        </authorList>
    </citation>
    <scope>NUCLEOTIDE SEQUENCE</scope>
    <source>
        <strain evidence="1">CBS 621.78</strain>
    </source>
</reference>
<proteinExistence type="predicted"/>
<dbReference type="EMBL" id="KZ825358">
    <property type="protein sequence ID" value="RAH43949.1"/>
    <property type="molecule type" value="Genomic_DNA"/>
</dbReference>
<gene>
    <name evidence="1" type="ORF">BO95DRAFT_192959</name>
</gene>
<sequence length="404" mass="46271">MSISSPLSRPSSSKKPAMSPVNLGSMPTKHFSHITRYLDEATFLSLRQVSRRMHYLVEPMTEAIFARYLETVETNLSYHSLLRIHCDLAWPRGNPLAALVKRLVIRYPYTGPNSPFNRLALSSEIEDPLALPELWALRCDLVTAFTECRDFEFHLDEPADWPVDCIHAGDVVRVMFTIFNDAGIPLERLKIHTSLRSAPILEQPTTTPYQVLQLPNWTVPTLYPEVLRGLRVLYLHDDYFREYRGTSIVWELLEGTPALEELRIVGRGRKHPTGNTLEALSTARLASARIRVFSVRKIESTAEILRTCIRKMAVRGLEMLELRDLMLTTRATGESWEEVLQSVWRMCVDLTRINFRNLGARDERTGGVRRLLQTGCRLTVSVRQMVLEQLVEKARRMRMGGAVQ</sequence>
<organism evidence="1 2">
    <name type="scientific">Aspergillus brunneoviolaceus CBS 621.78</name>
    <dbReference type="NCBI Taxonomy" id="1450534"/>
    <lineage>
        <taxon>Eukaryota</taxon>
        <taxon>Fungi</taxon>
        <taxon>Dikarya</taxon>
        <taxon>Ascomycota</taxon>
        <taxon>Pezizomycotina</taxon>
        <taxon>Eurotiomycetes</taxon>
        <taxon>Eurotiomycetidae</taxon>
        <taxon>Eurotiales</taxon>
        <taxon>Aspergillaceae</taxon>
        <taxon>Aspergillus</taxon>
        <taxon>Aspergillus subgen. Circumdati</taxon>
    </lineage>
</organism>
<evidence type="ECO:0000313" key="1">
    <source>
        <dbReference type="EMBL" id="RAH43949.1"/>
    </source>
</evidence>
<protein>
    <submittedName>
        <fullName evidence="1">Uncharacterized protein</fullName>
    </submittedName>
</protein>
<dbReference type="Proteomes" id="UP000249057">
    <property type="component" value="Unassembled WGS sequence"/>
</dbReference>